<accession>V6TV46</accession>
<dbReference type="VEuPathDB" id="GiardiaDB:DHA2_153254"/>
<feature type="region of interest" description="Disordered" evidence="1">
    <location>
        <begin position="1259"/>
        <end position="1443"/>
    </location>
</feature>
<protein>
    <submittedName>
        <fullName evidence="2">Uncharacterized protein</fullName>
    </submittedName>
</protein>
<reference evidence="3" key="1">
    <citation type="submission" date="2012-02" db="EMBL/GenBank/DDBJ databases">
        <title>Genome sequencing of Giardia lamblia Genotypes A2 and B isolates (DH and GS) and comparative analysis with the genomes of Genotypes A1 and E (WB and Pig).</title>
        <authorList>
            <person name="Adam R."/>
            <person name="Dahlstrom E."/>
            <person name="Martens C."/>
            <person name="Bruno D."/>
            <person name="Barbian K."/>
            <person name="Porcella S.F."/>
            <person name="Nash T."/>
        </authorList>
    </citation>
    <scope>NUCLEOTIDE SEQUENCE</scope>
    <source>
        <strain evidence="3">GS</strain>
    </source>
</reference>
<organism evidence="2 3">
    <name type="scientific">Giardia intestinalis</name>
    <name type="common">Giardia lamblia</name>
    <dbReference type="NCBI Taxonomy" id="5741"/>
    <lineage>
        <taxon>Eukaryota</taxon>
        <taxon>Metamonada</taxon>
        <taxon>Diplomonadida</taxon>
        <taxon>Hexamitidae</taxon>
        <taxon>Giardiinae</taxon>
        <taxon>Giardia</taxon>
    </lineage>
</organism>
<name>V6TV46_GIAIN</name>
<reference evidence="2 3" key="2">
    <citation type="journal article" date="2013" name="Genome Biol. Evol.">
        <title>Genome sequencing of Giardia lamblia genotypes A2 and B isolates (DH and GS) and comparative analysis with the genomes of genotypes A1 and E (WB and Pig).</title>
        <authorList>
            <person name="Adam R.D."/>
            <person name="Dahlstrom E.W."/>
            <person name="Martens C.A."/>
            <person name="Bruno D.P."/>
            <person name="Barbian K.D."/>
            <person name="Ricklefs S.M."/>
            <person name="Hernandez M.M."/>
            <person name="Narla N.P."/>
            <person name="Patel R.B."/>
            <person name="Porcella S.F."/>
            <person name="Nash T.E."/>
        </authorList>
    </citation>
    <scope>NUCLEOTIDE SEQUENCE [LARGE SCALE GENOMIC DNA]</scope>
    <source>
        <strain evidence="2 3">GS</strain>
    </source>
</reference>
<gene>
    <name evidence="2" type="ORF">GSB_154477</name>
</gene>
<feature type="compositionally biased region" description="Basic and acidic residues" evidence="1">
    <location>
        <begin position="1308"/>
        <end position="1320"/>
    </location>
</feature>
<dbReference type="OrthoDB" id="10258103at2759"/>
<dbReference type="VEuPathDB" id="GiardiaDB:QR46_3231"/>
<dbReference type="Proteomes" id="UP000018040">
    <property type="component" value="Unassembled WGS sequence"/>
</dbReference>
<evidence type="ECO:0000256" key="1">
    <source>
        <dbReference type="SAM" id="MobiDB-lite"/>
    </source>
</evidence>
<feature type="compositionally biased region" description="Polar residues" evidence="1">
    <location>
        <begin position="1259"/>
        <end position="1272"/>
    </location>
</feature>
<comment type="caution">
    <text evidence="2">The sequence shown here is derived from an EMBL/GenBank/DDBJ whole genome shotgun (WGS) entry which is preliminary data.</text>
</comment>
<dbReference type="EMBL" id="AHHH01000165">
    <property type="protein sequence ID" value="ESU40885.1"/>
    <property type="molecule type" value="Genomic_DNA"/>
</dbReference>
<feature type="region of interest" description="Disordered" evidence="1">
    <location>
        <begin position="1200"/>
        <end position="1231"/>
    </location>
</feature>
<proteinExistence type="predicted"/>
<dbReference type="VEuPathDB" id="GiardiaDB:GL50803_0015109"/>
<feature type="compositionally biased region" description="Polar residues" evidence="1">
    <location>
        <begin position="1202"/>
        <end position="1231"/>
    </location>
</feature>
<feature type="compositionally biased region" description="Polar residues" evidence="1">
    <location>
        <begin position="1281"/>
        <end position="1305"/>
    </location>
</feature>
<evidence type="ECO:0000313" key="2">
    <source>
        <dbReference type="EMBL" id="ESU40885.1"/>
    </source>
</evidence>
<sequence length="1538" mass="168766">MRFPILTMESGRPGRCRFYPLTSLVWDTDTGISATKPVDETAYPELLFSSTGRHLVMGPRDGNGFLSIALDNLTLEENISINKQDKTALSFEGETKAAITGVLAVPNGHVLCLEGDQVLREYYLTFQSEHKAVLLTEVANSVKKLYSLPHPILLTQDQSRDYPLHEVQERLCFGACIVDMCLTAIVLVNTEQLALCKIVSLNKYIEKDSDVMITSCITSSGHLLFGVLQPSGILLVVEAGDSPTPLTYDLSQVFTDSLLAEGSTYVDQKELILLGLFDGKFAILACYTNEYDTVIAIYDIINSQLKFHTTIKQYIVSCTIVPYCPTPYDFFFNMQFINMNDIVSLDFFYFSYAARDNYCTILERLSTYTNEKDDSSISNSILVKSCLGFFQYLKTNNVYDDAFIPLLNNFELFEMMPDVRFSRVPCLPEVDQNVFFSPQNVILSDPIISLASAVADTPFIPGNRYDGQLIKQNVIKTGDTIEWNYSPDTCKIRDKIKELVTNSCSEYKLNVTLSELPPFHLDSPNCAYDKIYANLAFAHLGGTNQVTIYAETVSRVYISDFLPLYILQFDVRNPQEGSSCISSLKHPELEDPVALSIASSDDINQKHELPLQHNALLANGLISAVDVAFNEEKSTSDLNQAPTWELIEDQASLNEDPLMPATLHSAFQKVLSPPSPKHDLHDLEAELDKQINKKIEEAKEKYSYELSKKIEAYLTKGATTLFLDSTLPDYFATDLAYSSVMKQINQIRGIRIMLESRSAEGHSLSSQFLKTFYAMKRQNVFPSITPVFGTDSLAFSTVTIKDVNKLLCYRLNSMQSPSCASGEDIASAIRYFCDILDTVLSTYENQLDAFRLGYRVYWNMNESAKMLKTQEPHFYKPNRGTTSLHVSSVPQDSMLFGFSASALHTNASENNAFGSLDLSSYEDVSVEDLRSAQTKISNSGFPPLLNNMRYKSSYSGTVQSTSLSGTLLSKRLFEPSEKSEGDHHLKIANKFRASNLDEVFRKLGSGITMRMSVKQQSSLQPQYDHSLPPGTSLISSEFVEGLNETGPASLGMASSKKKLPTKRSSIFQRLSDVKPIFKKTDEERYSDVLMVTFKPHLYRHSNELSVDTSIICHEPPDGPYLQTLMQDLVPHPFFEEVLPAIDESTLCITDLYASHSFETIVEQSKQLSGGNVVTHKDTMQKKIESAGHTLFNTGINPPVAQTGFNFGAPTSQHTKQPQTADSSAQQKTSWPETKPFTFAAPAETQSTKPLFSFGLKTEPSSLAQTERPSDNMSEPARSDDAANTTTVTPSSNQVSTSSAPSTLTNAAPEEHKPPESDVKPASKAGENSEAEPKKEAVVDGSAPPSGFNFNVSKPFAAQDKGGLPKSFGFSFQPTTSTKTDSSASGLSGVSNDSTKTANAESKDGSVPKPSFGQPPANPFSFGAPKEPLKSPAPTGTSTGTGFGISTNFGFDTVSLNPNPQVGAPLTAPVTTFQNPFSFKGGLTQGAQQTAPTTNMFNLPTSGATTNSVFSNAGFSGSSNPFGSGTAPISFNFGGTSNK</sequence>
<feature type="compositionally biased region" description="Polar residues" evidence="1">
    <location>
        <begin position="1369"/>
        <end position="1399"/>
    </location>
</feature>
<feature type="compositionally biased region" description="Low complexity" evidence="1">
    <location>
        <begin position="1434"/>
        <end position="1443"/>
    </location>
</feature>
<dbReference type="VEuPathDB" id="GiardiaDB:GL50581_1481"/>
<evidence type="ECO:0000313" key="3">
    <source>
        <dbReference type="Proteomes" id="UP000018040"/>
    </source>
</evidence>